<name>A0A0J1B9C5_RHOIS</name>
<protein>
    <submittedName>
        <fullName evidence="1">Uncharacterized protein</fullName>
    </submittedName>
</protein>
<dbReference type="AlphaFoldDB" id="A0A0J1B9C5"/>
<evidence type="ECO:0000313" key="1">
    <source>
        <dbReference type="EMBL" id="KLU03066.1"/>
    </source>
</evidence>
<accession>A0A0J1B9C5</accession>
<organism evidence="1 2">
    <name type="scientific">Rhodopirellula islandica</name>
    <dbReference type="NCBI Taxonomy" id="595434"/>
    <lineage>
        <taxon>Bacteria</taxon>
        <taxon>Pseudomonadati</taxon>
        <taxon>Planctomycetota</taxon>
        <taxon>Planctomycetia</taxon>
        <taxon>Pirellulales</taxon>
        <taxon>Pirellulaceae</taxon>
        <taxon>Rhodopirellula</taxon>
    </lineage>
</organism>
<dbReference type="EMBL" id="LECT01000041">
    <property type="protein sequence ID" value="KLU03066.1"/>
    <property type="molecule type" value="Genomic_DNA"/>
</dbReference>
<evidence type="ECO:0000313" key="2">
    <source>
        <dbReference type="Proteomes" id="UP000036367"/>
    </source>
</evidence>
<dbReference type="Proteomes" id="UP000036367">
    <property type="component" value="Unassembled WGS sequence"/>
</dbReference>
<keyword evidence="2" id="KW-1185">Reference proteome</keyword>
<sequence>MKKSFAGVFGLRGISAESHNGVLEDRVSSVLGDGVWWADFSGGAG</sequence>
<gene>
    <name evidence="1" type="ORF">RISK_004832</name>
</gene>
<reference evidence="1" key="1">
    <citation type="submission" date="2015-05" db="EMBL/GenBank/DDBJ databases">
        <title>Permanent draft genome of Rhodopirellula islandicus K833.</title>
        <authorList>
            <person name="Kizina J."/>
            <person name="Richter M."/>
            <person name="Glockner F.O."/>
            <person name="Harder J."/>
        </authorList>
    </citation>
    <scope>NUCLEOTIDE SEQUENCE [LARGE SCALE GENOMIC DNA]</scope>
    <source>
        <strain evidence="1">K833</strain>
    </source>
</reference>
<comment type="caution">
    <text evidence="1">The sequence shown here is derived from an EMBL/GenBank/DDBJ whole genome shotgun (WGS) entry which is preliminary data.</text>
</comment>
<proteinExistence type="predicted"/>